<dbReference type="GO" id="GO:0005634">
    <property type="term" value="C:nucleus"/>
    <property type="evidence" value="ECO:0007669"/>
    <property type="project" value="UniProtKB-SubCell"/>
</dbReference>
<keyword evidence="8" id="KW-0539">Nucleus</keyword>
<evidence type="ECO:0000256" key="8">
    <source>
        <dbReference type="ARBA" id="ARBA00023242"/>
    </source>
</evidence>
<dbReference type="InterPro" id="IPR047021">
    <property type="entry name" value="REXO1/3/4-like"/>
</dbReference>
<dbReference type="AlphaFoldDB" id="A0A158QID2"/>
<comment type="subcellular location">
    <subcellularLocation>
        <location evidence="1">Nucleus</location>
    </subcellularLocation>
</comment>
<dbReference type="InterPro" id="IPR012337">
    <property type="entry name" value="RNaseH-like_sf"/>
</dbReference>
<evidence type="ECO:0000256" key="1">
    <source>
        <dbReference type="ARBA" id="ARBA00004123"/>
    </source>
</evidence>
<comment type="function">
    <text evidence="9">Exoribonuclease involved in ribosome biosynthesis. Involved in the processing of ITS1, the internal transcribed spacer localized between the 18S and 5.8S rRNAs.</text>
</comment>
<feature type="region of interest" description="Disordered" evidence="10">
    <location>
        <begin position="233"/>
        <end position="260"/>
    </location>
</feature>
<feature type="domain" description="Exonuclease" evidence="11">
    <location>
        <begin position="10"/>
        <end position="229"/>
    </location>
</feature>
<protein>
    <recommendedName>
        <fullName evidence="3">RNA exonuclease 4</fullName>
    </recommendedName>
</protein>
<reference evidence="12" key="1">
    <citation type="submission" date="2016-04" db="UniProtKB">
        <authorList>
            <consortium name="WormBaseParasite"/>
        </authorList>
    </citation>
    <scope>IDENTIFICATION</scope>
</reference>
<dbReference type="SMART" id="SM00479">
    <property type="entry name" value="EXOIII"/>
    <property type="match status" value="2"/>
</dbReference>
<dbReference type="PANTHER" id="PTHR12801:SF45">
    <property type="entry name" value="RNA EXONUCLEASE 4"/>
    <property type="match status" value="1"/>
</dbReference>
<accession>A0A158QID2</accession>
<dbReference type="FunFam" id="3.30.420.10:FF:000007">
    <property type="entry name" value="Interferon-stimulated exonuclease gene 20"/>
    <property type="match status" value="1"/>
</dbReference>
<name>A0A158QID2_RODNA</name>
<dbReference type="STRING" id="102285.A0A158QID2"/>
<evidence type="ECO:0000313" key="12">
    <source>
        <dbReference type="WBParaSite" id="HNAJ_0000915601-mRNA-1"/>
    </source>
</evidence>
<feature type="region of interest" description="Disordered" evidence="10">
    <location>
        <begin position="438"/>
        <end position="465"/>
    </location>
</feature>
<evidence type="ECO:0000256" key="2">
    <source>
        <dbReference type="ARBA" id="ARBA00010489"/>
    </source>
</evidence>
<dbReference type="Gene3D" id="3.30.420.10">
    <property type="entry name" value="Ribonuclease H-like superfamily/Ribonuclease H"/>
    <property type="match status" value="3"/>
</dbReference>
<dbReference type="CDD" id="cd06144">
    <property type="entry name" value="REX4_like"/>
    <property type="match status" value="2"/>
</dbReference>
<dbReference type="GO" id="GO:0003676">
    <property type="term" value="F:nucleic acid binding"/>
    <property type="evidence" value="ECO:0007669"/>
    <property type="project" value="InterPro"/>
</dbReference>
<feature type="domain" description="Exonuclease" evidence="11">
    <location>
        <begin position="271"/>
        <end position="434"/>
    </location>
</feature>
<keyword evidence="6" id="KW-0378">Hydrolase</keyword>
<proteinExistence type="inferred from homology"/>
<evidence type="ECO:0000256" key="5">
    <source>
        <dbReference type="ARBA" id="ARBA00022722"/>
    </source>
</evidence>
<keyword evidence="5" id="KW-0540">Nuclease</keyword>
<dbReference type="SUPFAM" id="SSF53098">
    <property type="entry name" value="Ribonuclease H-like"/>
    <property type="match status" value="3"/>
</dbReference>
<feature type="compositionally biased region" description="Basic and acidic residues" evidence="10">
    <location>
        <begin position="438"/>
        <end position="458"/>
    </location>
</feature>
<dbReference type="InterPro" id="IPR036397">
    <property type="entry name" value="RNaseH_sf"/>
</dbReference>
<dbReference type="GO" id="GO:0008408">
    <property type="term" value="F:3'-5' exonuclease activity"/>
    <property type="evidence" value="ECO:0007669"/>
    <property type="project" value="InterPro"/>
</dbReference>
<comment type="similarity">
    <text evidence="2">Belongs to the REXO4 family.</text>
</comment>
<keyword evidence="7" id="KW-0269">Exonuclease</keyword>
<evidence type="ECO:0000256" key="4">
    <source>
        <dbReference type="ARBA" id="ARBA00022552"/>
    </source>
</evidence>
<dbReference type="WBParaSite" id="HNAJ_0000915601-mRNA-1">
    <property type="protein sequence ID" value="HNAJ_0000915601-mRNA-1"/>
    <property type="gene ID" value="HNAJ_0000915601"/>
</dbReference>
<evidence type="ECO:0000256" key="7">
    <source>
        <dbReference type="ARBA" id="ARBA00022839"/>
    </source>
</evidence>
<dbReference type="InterPro" id="IPR013520">
    <property type="entry name" value="Ribonucl_H"/>
</dbReference>
<keyword evidence="4" id="KW-0698">rRNA processing</keyword>
<dbReference type="GO" id="GO:0006364">
    <property type="term" value="P:rRNA processing"/>
    <property type="evidence" value="ECO:0007669"/>
    <property type="project" value="UniProtKB-KW"/>
</dbReference>
<sequence>LLKNNNFPAGPIALDCEMVGVGNNKRSALARVSIVDYTGRVIYDVISRPDEPITDFRTRYSGIRPIDMEDALSFERVQTDVKKIIERQEMMLLEFFHQPAQSLPLNKPVTDYRTQFSGIRPEDLVNALPLKVVRQKVIRIIKNRIVVGHAIWNDFEVLRLSHPHYLIRDTCTAPYPRVRLGRGKRGLVALRDLYFEFFGKEIQQNEHSSVEDARATMEIYRQVEKEWEADLKGNDLESNTGGSRNEIFSKRKKSSKSSGLQMLRDSTFPAGPIALDCEMVGVGEKMESALARATIVAYDGTVLYDVICKPVEVITDYRTKYSGIRPKDMVRAIPFSAVQDQVKRIIEDRIVVGHALSHDFAVLDLRHPRELIRDTSKAPYAKTKALMKGNASVSLKRLSAILLGIQIQVGEHNSAEDARANMEIYKLVEKEWEAGIKESSSKRGAKRRNEAIVSRPKENINPLPQDIPDSELLTCDAIWEPQKCDSML</sequence>
<evidence type="ECO:0000256" key="10">
    <source>
        <dbReference type="SAM" id="MobiDB-lite"/>
    </source>
</evidence>
<evidence type="ECO:0000256" key="3">
    <source>
        <dbReference type="ARBA" id="ARBA00016937"/>
    </source>
</evidence>
<evidence type="ECO:0000256" key="9">
    <source>
        <dbReference type="ARBA" id="ARBA00025599"/>
    </source>
</evidence>
<organism evidence="12">
    <name type="scientific">Rodentolepis nana</name>
    <name type="common">Dwarf tapeworm</name>
    <name type="synonym">Hymenolepis nana</name>
    <dbReference type="NCBI Taxonomy" id="102285"/>
    <lineage>
        <taxon>Eukaryota</taxon>
        <taxon>Metazoa</taxon>
        <taxon>Spiralia</taxon>
        <taxon>Lophotrochozoa</taxon>
        <taxon>Platyhelminthes</taxon>
        <taxon>Cestoda</taxon>
        <taxon>Eucestoda</taxon>
        <taxon>Cyclophyllidea</taxon>
        <taxon>Hymenolepididae</taxon>
        <taxon>Rodentolepis</taxon>
    </lineage>
</organism>
<evidence type="ECO:0000256" key="6">
    <source>
        <dbReference type="ARBA" id="ARBA00022801"/>
    </source>
</evidence>
<evidence type="ECO:0000259" key="11">
    <source>
        <dbReference type="SMART" id="SM00479"/>
    </source>
</evidence>
<dbReference type="Pfam" id="PF00929">
    <property type="entry name" value="RNase_T"/>
    <property type="match status" value="3"/>
</dbReference>
<dbReference type="PANTHER" id="PTHR12801">
    <property type="entry name" value="RNA EXONUCLEASE REXO1 / RECO3 FAMILY MEMBER-RELATED"/>
    <property type="match status" value="1"/>
</dbReference>
<dbReference type="InterPro" id="IPR037431">
    <property type="entry name" value="REX4_DEDDh_dom"/>
</dbReference>